<comment type="caution">
    <text evidence="4">The sequence shown here is derived from an EMBL/GenBank/DDBJ whole genome shotgun (WGS) entry which is preliminary data.</text>
</comment>
<dbReference type="InterPro" id="IPR029045">
    <property type="entry name" value="ClpP/crotonase-like_dom_sf"/>
</dbReference>
<dbReference type="RefSeq" id="WP_073676544.1">
    <property type="nucleotide sequence ID" value="NZ_JAHBOJ010000011.1"/>
</dbReference>
<dbReference type="InterPro" id="IPR001753">
    <property type="entry name" value="Enoyl-CoA_hydra/iso"/>
</dbReference>
<evidence type="ECO:0000313" key="5">
    <source>
        <dbReference type="Proteomes" id="UP000696413"/>
    </source>
</evidence>
<gene>
    <name evidence="4" type="ORF">KL859_21520</name>
</gene>
<accession>A0ABS6HRY2</accession>
<keyword evidence="3" id="KW-0456">Lyase</keyword>
<dbReference type="Pfam" id="PF00378">
    <property type="entry name" value="ECH_1"/>
    <property type="match status" value="1"/>
</dbReference>
<dbReference type="EMBL" id="JAHBOM010000017">
    <property type="protein sequence ID" value="MBU8825439.1"/>
    <property type="molecule type" value="Genomic_DNA"/>
</dbReference>
<dbReference type="NCBIfam" id="NF004858">
    <property type="entry name" value="PRK06213.1"/>
    <property type="match status" value="1"/>
</dbReference>
<sequence>MSSLVSYALNESVATVTLDDGKANALSPDMQAAINDALDQASLAAGSGEVKALVLAGNSKVFSGGFDLSVFASGDAAAALGMLSGGFELAVRCLTFPVPVIMAATGPAIAMGSFLLLSGDHRVGSSRSRCQANEVAIGMTLPIAAIEIMRMRLTRAAFQRAISMAAVFSGDAAISAGWLDEIVEPDEVLTRARQVATEAAALHTNAHVASKLKARADAITSIRAGIDGLAAEFGGAS</sequence>
<dbReference type="PANTHER" id="PTHR11941:SF169">
    <property type="entry name" value="(7AS)-7A-METHYL-1,5-DIOXO-2,3,5,6,7,7A-HEXAHYDRO-1H-INDENE-CARBOXYL-COA HYDROLASE"/>
    <property type="match status" value="1"/>
</dbReference>
<organism evidence="4 5">
    <name type="scientific">Mycolicibacterium goodii</name>
    <name type="common">Mycobacterium goodii</name>
    <dbReference type="NCBI Taxonomy" id="134601"/>
    <lineage>
        <taxon>Bacteria</taxon>
        <taxon>Bacillati</taxon>
        <taxon>Actinomycetota</taxon>
        <taxon>Actinomycetes</taxon>
        <taxon>Mycobacteriales</taxon>
        <taxon>Mycobacteriaceae</taxon>
        <taxon>Mycolicibacterium</taxon>
    </lineage>
</organism>
<comment type="similarity">
    <text evidence="1">Belongs to the enoyl-CoA hydratase/isomerase family.</text>
</comment>
<dbReference type="CDD" id="cd06558">
    <property type="entry name" value="crotonase-like"/>
    <property type="match status" value="1"/>
</dbReference>
<dbReference type="SUPFAM" id="SSF52096">
    <property type="entry name" value="ClpP/crotonase"/>
    <property type="match status" value="1"/>
</dbReference>
<dbReference type="Proteomes" id="UP000696413">
    <property type="component" value="Unassembled WGS sequence"/>
</dbReference>
<keyword evidence="2" id="KW-0443">Lipid metabolism</keyword>
<protein>
    <submittedName>
        <fullName evidence="4">Crotonase/enoyl-CoA hydratase family protein</fullName>
    </submittedName>
</protein>
<evidence type="ECO:0000313" key="4">
    <source>
        <dbReference type="EMBL" id="MBU8825439.1"/>
    </source>
</evidence>
<evidence type="ECO:0000256" key="3">
    <source>
        <dbReference type="ARBA" id="ARBA00023239"/>
    </source>
</evidence>
<name>A0ABS6HRY2_MYCGD</name>
<evidence type="ECO:0000256" key="1">
    <source>
        <dbReference type="ARBA" id="ARBA00005254"/>
    </source>
</evidence>
<keyword evidence="5" id="KW-1185">Reference proteome</keyword>
<reference evidence="4 5" key="1">
    <citation type="submission" date="2021-05" db="EMBL/GenBank/DDBJ databases">
        <title>Draft Genome Sequences of Clinical Respiratory Isolates of Mycobacterium goodii Recovered in Ireland.</title>
        <authorList>
            <person name="Flanagan P.R."/>
            <person name="Mok S."/>
            <person name="Roycroft E."/>
            <person name="Rogers T.R."/>
            <person name="Fitzgibbon M."/>
        </authorList>
    </citation>
    <scope>NUCLEOTIDE SEQUENCE [LARGE SCALE GENOMIC DNA]</scope>
    <source>
        <strain evidence="4 5">14IE55</strain>
    </source>
</reference>
<dbReference type="PANTHER" id="PTHR11941">
    <property type="entry name" value="ENOYL-COA HYDRATASE-RELATED"/>
    <property type="match status" value="1"/>
</dbReference>
<evidence type="ECO:0000256" key="2">
    <source>
        <dbReference type="ARBA" id="ARBA00023098"/>
    </source>
</evidence>
<dbReference type="Gene3D" id="3.90.226.10">
    <property type="entry name" value="2-enoyl-CoA Hydratase, Chain A, domain 1"/>
    <property type="match status" value="1"/>
</dbReference>
<proteinExistence type="inferred from homology"/>